<comment type="caution">
    <text evidence="16">The sequence shown here is derived from an EMBL/GenBank/DDBJ whole genome shotgun (WGS) entry which is preliminary data.</text>
</comment>
<evidence type="ECO:0000256" key="8">
    <source>
        <dbReference type="ARBA" id="ARBA00022801"/>
    </source>
</evidence>
<feature type="domain" description="Secretion system C-terminal sorting" evidence="15">
    <location>
        <begin position="913"/>
        <end position="983"/>
    </location>
</feature>
<evidence type="ECO:0000256" key="2">
    <source>
        <dbReference type="ARBA" id="ARBA00004613"/>
    </source>
</evidence>
<keyword evidence="17" id="KW-1185">Reference proteome</keyword>
<evidence type="ECO:0000256" key="12">
    <source>
        <dbReference type="SAM" id="MobiDB-lite"/>
    </source>
</evidence>
<evidence type="ECO:0000256" key="10">
    <source>
        <dbReference type="ARBA" id="ARBA00023049"/>
    </source>
</evidence>
<dbReference type="CDD" id="cd04818">
    <property type="entry name" value="PA_subtilisin_1"/>
    <property type="match status" value="1"/>
</dbReference>
<gene>
    <name evidence="16" type="ORF">ERX46_07515</name>
</gene>
<evidence type="ECO:0000256" key="6">
    <source>
        <dbReference type="ARBA" id="ARBA00022723"/>
    </source>
</evidence>
<dbReference type="Pfam" id="PF18962">
    <property type="entry name" value="Por_Secre_tail"/>
    <property type="match status" value="1"/>
</dbReference>
<dbReference type="Proteomes" id="UP000293952">
    <property type="component" value="Unassembled WGS sequence"/>
</dbReference>
<keyword evidence="10" id="KW-0482">Metalloprotease</keyword>
<dbReference type="InterPro" id="IPR001842">
    <property type="entry name" value="Peptidase_M36"/>
</dbReference>
<reference evidence="16 17" key="1">
    <citation type="submission" date="2019-02" db="EMBL/GenBank/DDBJ databases">
        <title>Genome sequence of the sea-ice species Brumimicrobium glaciale.</title>
        <authorList>
            <person name="Bowman J.P."/>
        </authorList>
    </citation>
    <scope>NUCLEOTIDE SEQUENCE [LARGE SCALE GENOMIC DNA]</scope>
    <source>
        <strain evidence="16 17">IC156</strain>
    </source>
</reference>
<evidence type="ECO:0000313" key="16">
    <source>
        <dbReference type="EMBL" id="RYM33807.1"/>
    </source>
</evidence>
<evidence type="ECO:0000256" key="3">
    <source>
        <dbReference type="ARBA" id="ARBA00006006"/>
    </source>
</evidence>
<dbReference type="Pfam" id="PF02225">
    <property type="entry name" value="PA"/>
    <property type="match status" value="1"/>
</dbReference>
<dbReference type="Pfam" id="PF02128">
    <property type="entry name" value="Peptidase_M36"/>
    <property type="match status" value="1"/>
</dbReference>
<evidence type="ECO:0000259" key="15">
    <source>
        <dbReference type="Pfam" id="PF18962"/>
    </source>
</evidence>
<accession>A0A4Q4KM39</accession>
<keyword evidence="5" id="KW-0645">Protease</keyword>
<dbReference type="SUPFAM" id="SSF55486">
    <property type="entry name" value="Metalloproteases ('zincins'), catalytic domain"/>
    <property type="match status" value="1"/>
</dbReference>
<dbReference type="GO" id="GO:0005615">
    <property type="term" value="C:extracellular space"/>
    <property type="evidence" value="ECO:0007669"/>
    <property type="project" value="InterPro"/>
</dbReference>
<dbReference type="GO" id="GO:0008270">
    <property type="term" value="F:zinc ion binding"/>
    <property type="evidence" value="ECO:0007669"/>
    <property type="project" value="InterPro"/>
</dbReference>
<dbReference type="InterPro" id="IPR046450">
    <property type="entry name" value="PA_dom_sf"/>
</dbReference>
<dbReference type="PANTHER" id="PTHR33478">
    <property type="entry name" value="EXTRACELLULAR METALLOPROTEINASE MEP"/>
    <property type="match status" value="1"/>
</dbReference>
<evidence type="ECO:0000256" key="1">
    <source>
        <dbReference type="ARBA" id="ARBA00001947"/>
    </source>
</evidence>
<proteinExistence type="inferred from homology"/>
<keyword evidence="7 13" id="KW-0732">Signal</keyword>
<sequence>MKTFILKITLLLFILPFYSLAQNSNVILQETLDANAKKYELTKSDASNWELVNHHDARRGNVGFYYVHQSHNGVLVHNAISVIAIKDNQGYLTSNGFISDLESKVKTLTPTISAKDAILAAVNNIAAKNSGDIIELPSKGINKHVFEAKGLSVEEITVELKLFKIDESTVRVVWDLHIYQLDQKHWWSIRVDAQTGAVLEKTDWVLNCDFGGKENHGDSHANHNHQKSQFTQSGMLPPPPPGVGAGYNVFPIPVESPIHGSRQLVIDPDDPIASPYGWHDTDGVAGAEFTTTQGNNVYASEDRSDADVLGYTPNGGTTLNFDFPLNMNLIPSDYEDAAITNLFYMNNIMHDVWYQYGFDEASGNFQQNNYGNGGADDDHVDAQAQDGGGMNNANMSTGPDGFNPRMQMYLWSSADPDLLTINSPSSISGVYGTKQAGFGPIVPVAPITSDIALYDDNSGDFLDGCQTAINPTELDGKIVLVKRGGCNFVTKVENAENAGAIAVIVVNNVAGNIIAMGGTDPGIGVPSIMISQADGLAIITQIQNGTEVNGTLSSPNGSNFLDGDFDNGIIAHEYGHGVSIRLTGGASEANCLANEEQMGEGWSDWFGMMLTIEPGDLGTDGRGIGTFASGELATGGGIRPLRYSTDFNINNITYDATNNSAISQPHGIGFVWATMLWDLNWALINQYGIDADIYNGTGGNNIAMQLVIDGLKLQSCYPGFIDGRDAILQADQIFNNGDNQCLIWNVFAKRGLGYSANQGSSDNRFDQMEAFDLPPNLSIAANTITVEACNSYTWAENGQTYSETGNYVHAINNSTNCDSILTLELTIENINSQISYSGNGGTLASYSGYTSYQWIDCDNGDAPISGATNATYTPAVNGNYAVIITSGNCTVTSNCLRIGNVGLENNAIEQVTVYPNPSKGKVEMSFSKTIEQADIRVYDMTGKLVQEFEVIDVPQFSFFLKGENGVYTIELTTSKGEVIRKRISKID</sequence>
<organism evidence="16 17">
    <name type="scientific">Brumimicrobium glaciale</name>
    <dbReference type="NCBI Taxonomy" id="200475"/>
    <lineage>
        <taxon>Bacteria</taxon>
        <taxon>Pseudomonadati</taxon>
        <taxon>Bacteroidota</taxon>
        <taxon>Flavobacteriia</taxon>
        <taxon>Flavobacteriales</taxon>
        <taxon>Crocinitomicaceae</taxon>
        <taxon>Brumimicrobium</taxon>
    </lineage>
</organism>
<dbReference type="InterPro" id="IPR027268">
    <property type="entry name" value="Peptidase_M4/M1_CTD_sf"/>
</dbReference>
<dbReference type="CDD" id="cd09596">
    <property type="entry name" value="M36"/>
    <property type="match status" value="1"/>
</dbReference>
<dbReference type="SUPFAM" id="SSF52025">
    <property type="entry name" value="PA domain"/>
    <property type="match status" value="1"/>
</dbReference>
<dbReference type="Gene3D" id="3.50.30.30">
    <property type="match status" value="1"/>
</dbReference>
<dbReference type="NCBIfam" id="TIGR04183">
    <property type="entry name" value="Por_Secre_tail"/>
    <property type="match status" value="1"/>
</dbReference>
<evidence type="ECO:0000256" key="9">
    <source>
        <dbReference type="ARBA" id="ARBA00022833"/>
    </source>
</evidence>
<dbReference type="InterPro" id="IPR003137">
    <property type="entry name" value="PA_domain"/>
</dbReference>
<dbReference type="NCBIfam" id="NF038113">
    <property type="entry name" value="T9SSA_dep_M36"/>
    <property type="match status" value="1"/>
</dbReference>
<dbReference type="Gene3D" id="3.10.170.10">
    <property type="match status" value="1"/>
</dbReference>
<evidence type="ECO:0000259" key="14">
    <source>
        <dbReference type="Pfam" id="PF02225"/>
    </source>
</evidence>
<evidence type="ECO:0000256" key="11">
    <source>
        <dbReference type="ARBA" id="ARBA00023145"/>
    </source>
</evidence>
<comment type="cofactor">
    <cofactor evidence="1">
        <name>Zn(2+)</name>
        <dbReference type="ChEBI" id="CHEBI:29105"/>
    </cofactor>
</comment>
<dbReference type="InterPro" id="IPR026444">
    <property type="entry name" value="Secre_tail"/>
</dbReference>
<evidence type="ECO:0000256" key="5">
    <source>
        <dbReference type="ARBA" id="ARBA00022670"/>
    </source>
</evidence>
<keyword evidence="6" id="KW-0479">Metal-binding</keyword>
<name>A0A4Q4KM39_9FLAO</name>
<dbReference type="OrthoDB" id="5377264at2"/>
<keyword evidence="8" id="KW-0378">Hydrolase</keyword>
<dbReference type="EMBL" id="SETE01000003">
    <property type="protein sequence ID" value="RYM33807.1"/>
    <property type="molecule type" value="Genomic_DNA"/>
</dbReference>
<feature type="signal peptide" evidence="13">
    <location>
        <begin position="1"/>
        <end position="21"/>
    </location>
</feature>
<comment type="similarity">
    <text evidence="3">Belongs to the peptidase M36 family.</text>
</comment>
<dbReference type="PANTHER" id="PTHR33478:SF1">
    <property type="entry name" value="EXTRACELLULAR METALLOPROTEINASE MEP"/>
    <property type="match status" value="1"/>
</dbReference>
<keyword evidence="4" id="KW-0964">Secreted</keyword>
<dbReference type="AlphaFoldDB" id="A0A4Q4KM39"/>
<evidence type="ECO:0000256" key="4">
    <source>
        <dbReference type="ARBA" id="ARBA00022525"/>
    </source>
</evidence>
<dbReference type="InterPro" id="IPR050371">
    <property type="entry name" value="Fungal_virulence_M36"/>
</dbReference>
<keyword evidence="9" id="KW-0862">Zinc</keyword>
<dbReference type="RefSeq" id="WP_130093248.1">
    <property type="nucleotide sequence ID" value="NZ_SETE01000003.1"/>
</dbReference>
<dbReference type="GO" id="GO:0006508">
    <property type="term" value="P:proteolysis"/>
    <property type="evidence" value="ECO:0007669"/>
    <property type="project" value="UniProtKB-KW"/>
</dbReference>
<evidence type="ECO:0000256" key="7">
    <source>
        <dbReference type="ARBA" id="ARBA00022729"/>
    </source>
</evidence>
<evidence type="ECO:0000256" key="13">
    <source>
        <dbReference type="SAM" id="SignalP"/>
    </source>
</evidence>
<feature type="region of interest" description="Disordered" evidence="12">
    <location>
        <begin position="216"/>
        <end position="242"/>
    </location>
</feature>
<dbReference type="GO" id="GO:0004222">
    <property type="term" value="F:metalloendopeptidase activity"/>
    <property type="evidence" value="ECO:0007669"/>
    <property type="project" value="InterPro"/>
</dbReference>
<evidence type="ECO:0000313" key="17">
    <source>
        <dbReference type="Proteomes" id="UP000293952"/>
    </source>
</evidence>
<feature type="chain" id="PRO_5020473008" evidence="13">
    <location>
        <begin position="22"/>
        <end position="987"/>
    </location>
</feature>
<comment type="subcellular location">
    <subcellularLocation>
        <location evidence="2">Secreted</location>
    </subcellularLocation>
</comment>
<dbReference type="Gene3D" id="1.10.390.10">
    <property type="entry name" value="Neutral Protease Domain 2"/>
    <property type="match status" value="1"/>
</dbReference>
<protein>
    <submittedName>
        <fullName evidence="16">T9SS type A sorting domain-containing protein</fullName>
    </submittedName>
</protein>
<feature type="domain" description="PA" evidence="14">
    <location>
        <begin position="463"/>
        <end position="538"/>
    </location>
</feature>
<keyword evidence="11" id="KW-0865">Zymogen</keyword>